<reference evidence="7" key="2">
    <citation type="journal article" date="2022" name="Proc. Natl. Acad. Sci. U.S.A.">
        <title>Diploid-dominant life cycles characterize the early evolution of Fungi.</title>
        <authorList>
            <person name="Amses K.R."/>
            <person name="Simmons D.R."/>
            <person name="Longcore J.E."/>
            <person name="Mondo S.J."/>
            <person name="Seto K."/>
            <person name="Jeronimo G.H."/>
            <person name="Bonds A.E."/>
            <person name="Quandt C.A."/>
            <person name="Davis W.J."/>
            <person name="Chang Y."/>
            <person name="Federici B.A."/>
            <person name="Kuo A."/>
            <person name="LaButti K."/>
            <person name="Pangilinan J."/>
            <person name="Andreopoulos W."/>
            <person name="Tritt A."/>
            <person name="Riley R."/>
            <person name="Hundley H."/>
            <person name="Johnson J."/>
            <person name="Lipzen A."/>
            <person name="Barry K."/>
            <person name="Lang B.F."/>
            <person name="Cuomo C.A."/>
            <person name="Buchler N.E."/>
            <person name="Grigoriev I.V."/>
            <person name="Spatafora J.W."/>
            <person name="Stajich J.E."/>
            <person name="James T.Y."/>
        </authorList>
    </citation>
    <scope>NUCLEOTIDE SEQUENCE</scope>
    <source>
        <strain evidence="7">AG</strain>
    </source>
</reference>
<accession>A0AAD5E874</accession>
<evidence type="ECO:0000256" key="3">
    <source>
        <dbReference type="ARBA" id="ARBA00022771"/>
    </source>
</evidence>
<comment type="caution">
    <text evidence="7">The sequence shown here is derived from an EMBL/GenBank/DDBJ whole genome shotgun (WGS) entry which is preliminary data.</text>
</comment>
<dbReference type="EMBL" id="MU620927">
    <property type="protein sequence ID" value="KAI8578679.1"/>
    <property type="molecule type" value="Genomic_DNA"/>
</dbReference>
<dbReference type="SUPFAM" id="SSF57667">
    <property type="entry name" value="beta-beta-alpha zinc fingers"/>
    <property type="match status" value="1"/>
</dbReference>
<feature type="domain" description="C2H2-type" evidence="6">
    <location>
        <begin position="19"/>
        <end position="46"/>
    </location>
</feature>
<dbReference type="FunFam" id="3.30.160.60:FF:001732">
    <property type="entry name" value="Zgc:162936"/>
    <property type="match status" value="1"/>
</dbReference>
<keyword evidence="4" id="KW-0862">Zinc</keyword>
<dbReference type="PROSITE" id="PS50157">
    <property type="entry name" value="ZINC_FINGER_C2H2_2"/>
    <property type="match status" value="2"/>
</dbReference>
<dbReference type="Pfam" id="PF13912">
    <property type="entry name" value="zf-C2H2_6"/>
    <property type="match status" value="1"/>
</dbReference>
<sequence length="74" mass="8581">MRLYNLKSHSRTHTDDRPFKCSVCGQAFSRNHDLKRHCKIHGGDKPHHCPTCGKQFSRLDALKRHKANARNRCA</sequence>
<dbReference type="InterPro" id="IPR013087">
    <property type="entry name" value="Znf_C2H2_type"/>
</dbReference>
<dbReference type="SMART" id="SM00355">
    <property type="entry name" value="ZnF_C2H2"/>
    <property type="match status" value="2"/>
</dbReference>
<keyword evidence="3 5" id="KW-0863">Zinc-finger</keyword>
<proteinExistence type="predicted"/>
<evidence type="ECO:0000313" key="8">
    <source>
        <dbReference type="Proteomes" id="UP001206595"/>
    </source>
</evidence>
<dbReference type="Proteomes" id="UP001206595">
    <property type="component" value="Unassembled WGS sequence"/>
</dbReference>
<gene>
    <name evidence="7" type="ORF">K450DRAFT_246019</name>
</gene>
<dbReference type="RefSeq" id="XP_051443683.1">
    <property type="nucleotide sequence ID" value="XM_051589846.1"/>
</dbReference>
<reference evidence="7" key="1">
    <citation type="submission" date="2021-06" db="EMBL/GenBank/DDBJ databases">
        <authorList>
            <consortium name="DOE Joint Genome Institute"/>
            <person name="Mondo S.J."/>
            <person name="Amses K.R."/>
            <person name="Simmons D.R."/>
            <person name="Longcore J.E."/>
            <person name="Seto K."/>
            <person name="Alves G.H."/>
            <person name="Bonds A.E."/>
            <person name="Quandt C.A."/>
            <person name="Davis W.J."/>
            <person name="Chang Y."/>
            <person name="Letcher P.M."/>
            <person name="Powell M.J."/>
            <person name="Kuo A."/>
            <person name="Labutti K."/>
            <person name="Pangilinan J."/>
            <person name="Andreopoulos W."/>
            <person name="Tritt A."/>
            <person name="Riley R."/>
            <person name="Hundley H."/>
            <person name="Johnson J."/>
            <person name="Lipzen A."/>
            <person name="Barry K."/>
            <person name="Berbee M.L."/>
            <person name="Buchler N.E."/>
            <person name="Grigoriev I.V."/>
            <person name="Spatafora J.W."/>
            <person name="Stajich J.E."/>
            <person name="James T.Y."/>
        </authorList>
    </citation>
    <scope>NUCLEOTIDE SEQUENCE</scope>
    <source>
        <strain evidence="7">AG</strain>
    </source>
</reference>
<dbReference type="FunFam" id="3.30.160.60:FF:002343">
    <property type="entry name" value="Zinc finger protein 33A"/>
    <property type="match status" value="1"/>
</dbReference>
<evidence type="ECO:0000256" key="5">
    <source>
        <dbReference type="PROSITE-ProRule" id="PRU00042"/>
    </source>
</evidence>
<evidence type="ECO:0000256" key="1">
    <source>
        <dbReference type="ARBA" id="ARBA00022723"/>
    </source>
</evidence>
<dbReference type="Pfam" id="PF00096">
    <property type="entry name" value="zf-C2H2"/>
    <property type="match status" value="1"/>
</dbReference>
<evidence type="ECO:0000259" key="6">
    <source>
        <dbReference type="PROSITE" id="PS50157"/>
    </source>
</evidence>
<dbReference type="GO" id="GO:0045893">
    <property type="term" value="P:positive regulation of DNA-templated transcription"/>
    <property type="evidence" value="ECO:0007669"/>
    <property type="project" value="UniProtKB-ARBA"/>
</dbReference>
<dbReference type="GO" id="GO:0008270">
    <property type="term" value="F:zinc ion binding"/>
    <property type="evidence" value="ECO:0007669"/>
    <property type="project" value="UniProtKB-KW"/>
</dbReference>
<keyword evidence="1" id="KW-0479">Metal-binding</keyword>
<dbReference type="GO" id="GO:0005694">
    <property type="term" value="C:chromosome"/>
    <property type="evidence" value="ECO:0007669"/>
    <property type="project" value="UniProtKB-ARBA"/>
</dbReference>
<evidence type="ECO:0000256" key="4">
    <source>
        <dbReference type="ARBA" id="ARBA00022833"/>
    </source>
</evidence>
<dbReference type="GO" id="GO:0000981">
    <property type="term" value="F:DNA-binding transcription factor activity, RNA polymerase II-specific"/>
    <property type="evidence" value="ECO:0007669"/>
    <property type="project" value="TreeGrafter"/>
</dbReference>
<dbReference type="GO" id="GO:0005634">
    <property type="term" value="C:nucleus"/>
    <property type="evidence" value="ECO:0007669"/>
    <property type="project" value="TreeGrafter"/>
</dbReference>
<keyword evidence="2" id="KW-0677">Repeat</keyword>
<dbReference type="InterPro" id="IPR050717">
    <property type="entry name" value="C2H2-ZF_Transcription_Reg"/>
</dbReference>
<dbReference type="Gene3D" id="3.30.160.60">
    <property type="entry name" value="Classic Zinc Finger"/>
    <property type="match status" value="2"/>
</dbReference>
<dbReference type="GeneID" id="75915191"/>
<protein>
    <recommendedName>
        <fullName evidence="6">C2H2-type domain-containing protein</fullName>
    </recommendedName>
</protein>
<dbReference type="PANTHER" id="PTHR14196:SF12">
    <property type="entry name" value="ZINC FINGER PROTEIN 208-LIKE"/>
    <property type="match status" value="1"/>
</dbReference>
<name>A0AAD5E874_UMBRA</name>
<evidence type="ECO:0000256" key="2">
    <source>
        <dbReference type="ARBA" id="ARBA00022737"/>
    </source>
</evidence>
<dbReference type="PANTHER" id="PTHR14196">
    <property type="entry name" value="ODD-SKIPPED - RELATED"/>
    <property type="match status" value="1"/>
</dbReference>
<dbReference type="InterPro" id="IPR036236">
    <property type="entry name" value="Znf_C2H2_sf"/>
</dbReference>
<evidence type="ECO:0000313" key="7">
    <source>
        <dbReference type="EMBL" id="KAI8578679.1"/>
    </source>
</evidence>
<dbReference type="GO" id="GO:0000977">
    <property type="term" value="F:RNA polymerase II transcription regulatory region sequence-specific DNA binding"/>
    <property type="evidence" value="ECO:0007669"/>
    <property type="project" value="TreeGrafter"/>
</dbReference>
<keyword evidence="8" id="KW-1185">Reference proteome</keyword>
<dbReference type="AlphaFoldDB" id="A0AAD5E874"/>
<feature type="domain" description="C2H2-type" evidence="6">
    <location>
        <begin position="47"/>
        <end position="66"/>
    </location>
</feature>
<organism evidence="7 8">
    <name type="scientific">Umbelopsis ramanniana AG</name>
    <dbReference type="NCBI Taxonomy" id="1314678"/>
    <lineage>
        <taxon>Eukaryota</taxon>
        <taxon>Fungi</taxon>
        <taxon>Fungi incertae sedis</taxon>
        <taxon>Mucoromycota</taxon>
        <taxon>Mucoromycotina</taxon>
        <taxon>Umbelopsidomycetes</taxon>
        <taxon>Umbelopsidales</taxon>
        <taxon>Umbelopsidaceae</taxon>
        <taxon>Umbelopsis</taxon>
    </lineage>
</organism>
<dbReference type="PROSITE" id="PS00028">
    <property type="entry name" value="ZINC_FINGER_C2H2_1"/>
    <property type="match status" value="1"/>
</dbReference>